<dbReference type="InterPro" id="IPR037171">
    <property type="entry name" value="NagB/RpiA_transferase-like"/>
</dbReference>
<keyword evidence="3" id="KW-0648">Protein biosynthesis</keyword>
<dbReference type="NCBIfam" id="TIGR00512">
    <property type="entry name" value="salvage_mtnA"/>
    <property type="match status" value="1"/>
</dbReference>
<keyword evidence="3" id="KW-0396">Initiation factor</keyword>
<comment type="function">
    <text evidence="2">Catalyzes the interconversion of methylthioribose-1-phosphate (MTR-1-P) into methylthioribulose-1-phosphate (MTRu-1-P).</text>
</comment>
<keyword evidence="2" id="KW-0539">Nucleus</keyword>
<keyword evidence="1 2" id="KW-0413">Isomerase</keyword>
<dbReference type="InterPro" id="IPR042529">
    <property type="entry name" value="IF_2B-like_C"/>
</dbReference>
<keyword evidence="2" id="KW-0963">Cytoplasm</keyword>
<keyword evidence="2" id="KW-0486">Methionine biosynthesis</keyword>
<comment type="catalytic activity">
    <reaction evidence="2">
        <text>5-(methylsulfanyl)-alpha-D-ribose 1-phosphate = 5-(methylsulfanyl)-D-ribulose 1-phosphate</text>
        <dbReference type="Rhea" id="RHEA:19989"/>
        <dbReference type="ChEBI" id="CHEBI:58533"/>
        <dbReference type="ChEBI" id="CHEBI:58548"/>
        <dbReference type="EC" id="5.3.1.23"/>
    </reaction>
</comment>
<dbReference type="EC" id="5.3.1.23" evidence="2"/>
<evidence type="ECO:0000313" key="3">
    <source>
        <dbReference type="EMBL" id="BAM82489.1"/>
    </source>
</evidence>
<reference evidence="3 4" key="2">
    <citation type="journal article" date="2007" name="BMC Biol.">
        <title>A 100%-complete sequence reveals unusually simple genomic features in the hot-spring red alga Cyanidioschyzon merolae.</title>
        <authorList>
            <person name="Nozaki H."/>
            <person name="Takano H."/>
            <person name="Misumi O."/>
            <person name="Terasawa K."/>
            <person name="Matsuzaki M."/>
            <person name="Maruyama S."/>
            <person name="Nishida K."/>
            <person name="Yagisawa F."/>
            <person name="Yoshida Y."/>
            <person name="Fujiwara T."/>
            <person name="Takio S."/>
            <person name="Tamura K."/>
            <person name="Chung S.J."/>
            <person name="Nakamura S."/>
            <person name="Kuroiwa H."/>
            <person name="Tanaka K."/>
            <person name="Sato N."/>
            <person name="Kuroiwa T."/>
        </authorList>
    </citation>
    <scope>NUCLEOTIDE SEQUENCE [LARGE SCALE GENOMIC DNA]</scope>
    <source>
        <strain evidence="3 4">10D</strain>
    </source>
</reference>
<evidence type="ECO:0000256" key="1">
    <source>
        <dbReference type="ARBA" id="ARBA00023235"/>
    </source>
</evidence>
<dbReference type="OrthoDB" id="2461at2759"/>
<dbReference type="STRING" id="280699.M1VB69"/>
<dbReference type="eggNOG" id="KOG1468">
    <property type="taxonomic scope" value="Eukaryota"/>
</dbReference>
<dbReference type="GeneID" id="16996865"/>
<dbReference type="GO" id="GO:0019509">
    <property type="term" value="P:L-methionine salvage from methylthioadenosine"/>
    <property type="evidence" value="ECO:0007669"/>
    <property type="project" value="UniProtKB-UniRule"/>
</dbReference>
<dbReference type="InterPro" id="IPR011559">
    <property type="entry name" value="Initiation_fac_2B_a/b/d"/>
</dbReference>
<sequence length="375" mass="41409">MANTEPYDTFRWVPVHEHGQDEDGYLLVLDQREIPHQVSYVRLVDYREVAEAIRDMVVRGAPAIGAVAAYGYVLGIKSGEPEDQVYHTLYASRPTAVNLQWSLDALRQLQTTNWRRLLWKANELVASERLMNNKIAAYGAEEILKRWKQRHHEGCKDETLRVLHHCNTGSLATAGGGTALGVIRKLAALHGKVHVHVNETRPRLQGARLTCWELRQWGIPYELSVDAAAPFLMAQGRIQFVTVGADRIAADGAVANKIGTLMIAIAAQHYGIPFYVCAPCSTIDLKTPTGAAMIIEERSATEVLNPSGKSSDQWLAPVDTPVYNPAFDITPPELITGGIVTELGILRVRDQAGAGIGLAEQLQQLEQRQKQISVE</sequence>
<dbReference type="InterPro" id="IPR000649">
    <property type="entry name" value="IF-2B-related"/>
</dbReference>
<accession>M1VB69</accession>
<dbReference type="FunFam" id="3.40.50.10470:FF:000006">
    <property type="entry name" value="Methylthioribose-1-phosphate isomerase"/>
    <property type="match status" value="1"/>
</dbReference>
<feature type="site" description="Transition state stabilizer" evidence="2">
    <location>
        <position position="166"/>
    </location>
</feature>
<dbReference type="NCBIfam" id="NF004326">
    <property type="entry name" value="PRK05720.1"/>
    <property type="match status" value="1"/>
</dbReference>
<comment type="subcellular location">
    <subcellularLocation>
        <location evidence="2">Cytoplasm</location>
    </subcellularLocation>
    <subcellularLocation>
        <location evidence="2">Nucleus</location>
    </subcellularLocation>
</comment>
<dbReference type="AlphaFoldDB" id="M1VB69"/>
<gene>
    <name evidence="3" type="ORF">CYME_CMR269C</name>
</gene>
<dbReference type="Gene3D" id="3.40.50.10470">
    <property type="entry name" value="Translation initiation factor eif-2b, domain 2"/>
    <property type="match status" value="1"/>
</dbReference>
<name>M1VB69_CYAM1</name>
<reference evidence="3 4" key="1">
    <citation type="journal article" date="2004" name="Nature">
        <title>Genome sequence of the ultrasmall unicellular red alga Cyanidioschyzon merolae 10D.</title>
        <authorList>
            <person name="Matsuzaki M."/>
            <person name="Misumi O."/>
            <person name="Shin-i T."/>
            <person name="Maruyama S."/>
            <person name="Takahara M."/>
            <person name="Miyagishima S."/>
            <person name="Mori T."/>
            <person name="Nishida K."/>
            <person name="Yagisawa F."/>
            <person name="Nishida K."/>
            <person name="Yoshida Y."/>
            <person name="Nishimura Y."/>
            <person name="Nakao S."/>
            <person name="Kobayashi T."/>
            <person name="Momoyama Y."/>
            <person name="Higashiyama T."/>
            <person name="Minoda A."/>
            <person name="Sano M."/>
            <person name="Nomoto H."/>
            <person name="Oishi K."/>
            <person name="Hayashi H."/>
            <person name="Ohta F."/>
            <person name="Nishizaka S."/>
            <person name="Haga S."/>
            <person name="Miura S."/>
            <person name="Morishita T."/>
            <person name="Kabeya Y."/>
            <person name="Terasawa K."/>
            <person name="Suzuki Y."/>
            <person name="Ishii Y."/>
            <person name="Asakawa S."/>
            <person name="Takano H."/>
            <person name="Ohta N."/>
            <person name="Kuroiwa H."/>
            <person name="Tanaka K."/>
            <person name="Shimizu N."/>
            <person name="Sugano S."/>
            <person name="Sato N."/>
            <person name="Nozaki H."/>
            <person name="Ogasawara N."/>
            <person name="Kohara Y."/>
            <person name="Kuroiwa T."/>
        </authorList>
    </citation>
    <scope>NUCLEOTIDE SEQUENCE [LARGE SCALE GENOMIC DNA]</scope>
    <source>
        <strain evidence="3 4">10D</strain>
    </source>
</reference>
<dbReference type="InterPro" id="IPR005251">
    <property type="entry name" value="IF-M1Pi"/>
</dbReference>
<dbReference type="Gene3D" id="1.20.120.420">
    <property type="entry name" value="translation initiation factor eif-2b, domain 1"/>
    <property type="match status" value="1"/>
</dbReference>
<comment type="pathway">
    <text evidence="2">Amino-acid biosynthesis; L-methionine biosynthesis via salvage pathway; L-methionine from S-methyl-5-thio-alpha-D-ribose 1-phosphate: step 1/6.</text>
</comment>
<keyword evidence="2" id="KW-0028">Amino-acid biosynthesis</keyword>
<dbReference type="HAMAP" id="MF_01678">
    <property type="entry name" value="Salvage_MtnA"/>
    <property type="match status" value="1"/>
</dbReference>
<keyword evidence="4" id="KW-1185">Reference proteome</keyword>
<organism evidence="3 4">
    <name type="scientific">Cyanidioschyzon merolae (strain NIES-3377 / 10D)</name>
    <name type="common">Unicellular red alga</name>
    <dbReference type="NCBI Taxonomy" id="280699"/>
    <lineage>
        <taxon>Eukaryota</taxon>
        <taxon>Rhodophyta</taxon>
        <taxon>Bangiophyceae</taxon>
        <taxon>Cyanidiales</taxon>
        <taxon>Cyanidiaceae</taxon>
        <taxon>Cyanidioschyzon</taxon>
    </lineage>
</organism>
<feature type="active site" description="Proton donor" evidence="2">
    <location>
        <position position="246"/>
    </location>
</feature>
<evidence type="ECO:0000256" key="2">
    <source>
        <dbReference type="HAMAP-Rule" id="MF_03119"/>
    </source>
</evidence>
<dbReference type="KEGG" id="cme:CYME_CMR269C"/>
<dbReference type="Proteomes" id="UP000007014">
    <property type="component" value="Chromosome 18"/>
</dbReference>
<dbReference type="EMBL" id="AP006500">
    <property type="protein sequence ID" value="BAM82489.1"/>
    <property type="molecule type" value="Genomic_DNA"/>
</dbReference>
<dbReference type="InterPro" id="IPR027363">
    <property type="entry name" value="M1Pi_N"/>
</dbReference>
<dbReference type="HOGENOM" id="CLU_016218_1_2_1"/>
<evidence type="ECO:0000313" key="4">
    <source>
        <dbReference type="Proteomes" id="UP000007014"/>
    </source>
</evidence>
<dbReference type="GO" id="GO:0003743">
    <property type="term" value="F:translation initiation factor activity"/>
    <property type="evidence" value="ECO:0007669"/>
    <property type="project" value="UniProtKB-KW"/>
</dbReference>
<dbReference type="PANTHER" id="PTHR43475:SF1">
    <property type="entry name" value="METHYLTHIORIBOSE-1-PHOSPHATE ISOMERASE"/>
    <property type="match status" value="1"/>
</dbReference>
<dbReference type="GO" id="GO:0046523">
    <property type="term" value="F:S-methyl-5-thioribose-1-phosphate isomerase activity"/>
    <property type="evidence" value="ECO:0007669"/>
    <property type="project" value="UniProtKB-UniRule"/>
</dbReference>
<dbReference type="NCBIfam" id="TIGR00524">
    <property type="entry name" value="eIF-2B_rel"/>
    <property type="match status" value="1"/>
</dbReference>
<proteinExistence type="inferred from homology"/>
<protein>
    <recommendedName>
        <fullName evidence="2">Methylthioribose-1-phosphate isomerase</fullName>
        <shortName evidence="2">M1Pi</shortName>
        <shortName evidence="2">MTR-1-P isomerase</shortName>
        <ecNumber evidence="2">5.3.1.23</ecNumber>
    </recommendedName>
    <alternativeName>
        <fullName evidence="2">S-methyl-5-thioribose-1-phosphate isomerase</fullName>
    </alternativeName>
    <alternativeName>
        <fullName evidence="2">Translation initiation factor eIF-2B subunit alpha/beta/delta-like protein</fullName>
    </alternativeName>
</protein>
<dbReference type="Pfam" id="PF01008">
    <property type="entry name" value="IF-2B"/>
    <property type="match status" value="1"/>
</dbReference>
<dbReference type="PANTHER" id="PTHR43475">
    <property type="entry name" value="METHYLTHIORIBOSE-1-PHOSPHATE ISOMERASE"/>
    <property type="match status" value="1"/>
</dbReference>
<comment type="similarity">
    <text evidence="2">Belongs to the eIF-2B alpha/beta/delta subunits family. MtnA subfamily.</text>
</comment>
<dbReference type="GO" id="GO:0005634">
    <property type="term" value="C:nucleus"/>
    <property type="evidence" value="ECO:0007669"/>
    <property type="project" value="UniProtKB-SubCell"/>
</dbReference>
<dbReference type="SUPFAM" id="SSF100950">
    <property type="entry name" value="NagB/RpiA/CoA transferase-like"/>
    <property type="match status" value="1"/>
</dbReference>
<dbReference type="UniPathway" id="UPA00904">
    <property type="reaction ID" value="UER00874"/>
</dbReference>
<dbReference type="GO" id="GO:0005737">
    <property type="term" value="C:cytoplasm"/>
    <property type="evidence" value="ECO:0007669"/>
    <property type="project" value="UniProtKB-SubCell"/>
</dbReference>
<dbReference type="RefSeq" id="XP_005538525.1">
    <property type="nucleotide sequence ID" value="XM_005538468.1"/>
</dbReference>
<dbReference type="Gramene" id="CMR269CT">
    <property type="protein sequence ID" value="CMR269CT"/>
    <property type="gene ID" value="CMR269C"/>
</dbReference>
<dbReference type="OMA" id="CETRPLN"/>